<name>A0A7S1J460_9EUGL</name>
<dbReference type="PANTHER" id="PTHR10884">
    <property type="entry name" value="NADH DEHYDROGENASE UBIQUINONE IRON-SULFUR PROTEIN 3"/>
    <property type="match status" value="1"/>
</dbReference>
<dbReference type="InterPro" id="IPR010218">
    <property type="entry name" value="NADH_DH_suC"/>
</dbReference>
<dbReference type="Gene3D" id="3.30.460.80">
    <property type="entry name" value="NADH:ubiquinone oxidoreductase, 30kDa subunit"/>
    <property type="match status" value="1"/>
</dbReference>
<dbReference type="PANTHER" id="PTHR10884:SF14">
    <property type="entry name" value="NADH DEHYDROGENASE [UBIQUINONE] IRON-SULFUR PROTEIN 3, MITOCHONDRIAL"/>
    <property type="match status" value="1"/>
</dbReference>
<evidence type="ECO:0000313" key="5">
    <source>
        <dbReference type="EMBL" id="CAD9031652.1"/>
    </source>
</evidence>
<protein>
    <recommendedName>
        <fullName evidence="4">NADH:ubiquinone oxidoreductase 30kDa subunit domain-containing protein</fullName>
    </recommendedName>
</protein>
<dbReference type="InterPro" id="IPR020396">
    <property type="entry name" value="NADH_UbQ_OxRdtase_CS"/>
</dbReference>
<dbReference type="SUPFAM" id="SSF143243">
    <property type="entry name" value="Nqo5-like"/>
    <property type="match status" value="1"/>
</dbReference>
<dbReference type="EMBL" id="HBGA01115098">
    <property type="protein sequence ID" value="CAD9031652.1"/>
    <property type="molecule type" value="Transcribed_RNA"/>
</dbReference>
<dbReference type="AlphaFoldDB" id="A0A7S1J460"/>
<dbReference type="InterPro" id="IPR001268">
    <property type="entry name" value="NADH_UbQ_OxRdtase_30kDa_su"/>
</dbReference>
<dbReference type="NCBIfam" id="TIGR01961">
    <property type="entry name" value="NuoC_fam"/>
    <property type="match status" value="1"/>
</dbReference>
<proteinExistence type="inferred from homology"/>
<dbReference type="Pfam" id="PF00329">
    <property type="entry name" value="Complex1_30kDa"/>
    <property type="match status" value="1"/>
</dbReference>
<accession>A0A7S1J460</accession>
<organism evidence="5">
    <name type="scientific">Eutreptiella gymnastica</name>
    <dbReference type="NCBI Taxonomy" id="73025"/>
    <lineage>
        <taxon>Eukaryota</taxon>
        <taxon>Discoba</taxon>
        <taxon>Euglenozoa</taxon>
        <taxon>Euglenida</taxon>
        <taxon>Spirocuta</taxon>
        <taxon>Euglenophyceae</taxon>
        <taxon>Eutreptiales</taxon>
        <taxon>Eutreptiaceae</taxon>
        <taxon>Eutreptiella</taxon>
    </lineage>
</organism>
<evidence type="ECO:0000256" key="1">
    <source>
        <dbReference type="ARBA" id="ARBA00007569"/>
    </source>
</evidence>
<comment type="similarity">
    <text evidence="1 3">Belongs to the complex I 30 kDa subunit family.</text>
</comment>
<sequence length="284" mass="32837">MLRGVARRCALAALRPTAGAAKAVCQASSTRTYAGKYSSTTEVPPVYEKEVKNTPQDPNKEEFVRYMASILHPMASEITWDDQTNDVTIHIYPQFVRPVLKILRDHQQFQYKCLADMTCVDTMSNKRRFDVVYCLLSIVYRHRVMIRTSVDDASGIDSVTPLFHSAVWAEREAWDMFGVFFIGHPDLRRMLSDYGFEGHPLRKDFPLGGYTEVYWDAASNIIKYASPPVFREEYRDYENIETEWEDLYHRCNTAWAYDNMVNKGMESCDKDFTYDDPAVHKKAA</sequence>
<dbReference type="PROSITE" id="PS00542">
    <property type="entry name" value="COMPLEX1_30K"/>
    <property type="match status" value="1"/>
</dbReference>
<dbReference type="GO" id="GO:0016651">
    <property type="term" value="F:oxidoreductase activity, acting on NAD(P)H"/>
    <property type="evidence" value="ECO:0007669"/>
    <property type="project" value="InterPro"/>
</dbReference>
<feature type="domain" description="NADH:ubiquinone oxidoreductase 30kDa subunit" evidence="4">
    <location>
        <begin position="90"/>
        <end position="210"/>
    </location>
</feature>
<dbReference type="HAMAP" id="MF_01357">
    <property type="entry name" value="NDH1_NuoC"/>
    <property type="match status" value="1"/>
</dbReference>
<dbReference type="InterPro" id="IPR037232">
    <property type="entry name" value="NADH_quin_OxRdtase_su_C/D-like"/>
</dbReference>
<evidence type="ECO:0000256" key="3">
    <source>
        <dbReference type="RuleBase" id="RU003456"/>
    </source>
</evidence>
<gene>
    <name evidence="5" type="ORF">EGYM00392_LOCUS42794</name>
</gene>
<evidence type="ECO:0000256" key="2">
    <source>
        <dbReference type="ARBA" id="ARBA00022448"/>
    </source>
</evidence>
<keyword evidence="3" id="KW-1278">Translocase</keyword>
<dbReference type="GO" id="GO:0008137">
    <property type="term" value="F:NADH dehydrogenase (ubiquinone) activity"/>
    <property type="evidence" value="ECO:0007669"/>
    <property type="project" value="InterPro"/>
</dbReference>
<evidence type="ECO:0000259" key="4">
    <source>
        <dbReference type="Pfam" id="PF00329"/>
    </source>
</evidence>
<reference evidence="5" key="1">
    <citation type="submission" date="2021-01" db="EMBL/GenBank/DDBJ databases">
        <authorList>
            <person name="Corre E."/>
            <person name="Pelletier E."/>
            <person name="Niang G."/>
            <person name="Scheremetjew M."/>
            <person name="Finn R."/>
            <person name="Kale V."/>
            <person name="Holt S."/>
            <person name="Cochrane G."/>
            <person name="Meng A."/>
            <person name="Brown T."/>
            <person name="Cohen L."/>
        </authorList>
    </citation>
    <scope>NUCLEOTIDE SEQUENCE</scope>
    <source>
        <strain evidence="5">NIES-381</strain>
    </source>
</reference>
<keyword evidence="3" id="KW-0520">NAD</keyword>
<keyword evidence="2 3" id="KW-0813">Transport</keyword>